<evidence type="ECO:0000313" key="2">
    <source>
        <dbReference type="EMBL" id="WUS57948.1"/>
    </source>
</evidence>
<evidence type="ECO:0000313" key="3">
    <source>
        <dbReference type="Proteomes" id="UP001432014"/>
    </source>
</evidence>
<feature type="region of interest" description="Disordered" evidence="1">
    <location>
        <begin position="1"/>
        <end position="20"/>
    </location>
</feature>
<keyword evidence="3" id="KW-1185">Reference proteome</keyword>
<dbReference type="Proteomes" id="UP001432014">
    <property type="component" value="Chromosome"/>
</dbReference>
<organism evidence="2 3">
    <name type="scientific">Kitasatospora herbaricolor</name>
    <dbReference type="NCBI Taxonomy" id="68217"/>
    <lineage>
        <taxon>Bacteria</taxon>
        <taxon>Bacillati</taxon>
        <taxon>Actinomycetota</taxon>
        <taxon>Actinomycetes</taxon>
        <taxon>Kitasatosporales</taxon>
        <taxon>Streptomycetaceae</taxon>
        <taxon>Kitasatospora</taxon>
    </lineage>
</organism>
<reference evidence="2 3" key="1">
    <citation type="submission" date="2022-10" db="EMBL/GenBank/DDBJ databases">
        <title>The complete genomes of actinobacterial strains from the NBC collection.</title>
        <authorList>
            <person name="Joergensen T.S."/>
            <person name="Alvarez Arevalo M."/>
            <person name="Sterndorff E.B."/>
            <person name="Faurdal D."/>
            <person name="Vuksanovic O."/>
            <person name="Mourched A.-S."/>
            <person name="Charusanti P."/>
            <person name="Shaw S."/>
            <person name="Blin K."/>
            <person name="Weber T."/>
        </authorList>
    </citation>
    <scope>NUCLEOTIDE SEQUENCE [LARGE SCALE GENOMIC DNA]</scope>
    <source>
        <strain evidence="2 3">NBC_01247</strain>
    </source>
</reference>
<dbReference type="EMBL" id="CP108482">
    <property type="protein sequence ID" value="WUS57948.1"/>
    <property type="molecule type" value="Genomic_DNA"/>
</dbReference>
<protein>
    <submittedName>
        <fullName evidence="2">Uncharacterized protein</fullName>
    </submittedName>
</protein>
<gene>
    <name evidence="2" type="ORF">OG469_22010</name>
</gene>
<evidence type="ECO:0000256" key="1">
    <source>
        <dbReference type="SAM" id="MobiDB-lite"/>
    </source>
</evidence>
<proteinExistence type="predicted"/>
<sequence>MVRRTSTRPPLIPAGSGRGEALARARTEALTRATAAGAAPEHTTIVRIREVPLSYAGQPAVRVTVKAAGRLRTG</sequence>
<dbReference type="RefSeq" id="WP_329611509.1">
    <property type="nucleotide sequence ID" value="NZ_CP108482.1"/>
</dbReference>
<name>A0ABZ1WB05_9ACTN</name>
<accession>A0ABZ1WB05</accession>